<evidence type="ECO:0000313" key="2">
    <source>
        <dbReference type="EMBL" id="KAF1834973.1"/>
    </source>
</evidence>
<dbReference type="EMBL" id="ML975294">
    <property type="protein sequence ID" value="KAF1834973.1"/>
    <property type="molecule type" value="Genomic_DNA"/>
</dbReference>
<evidence type="ECO:0000313" key="3">
    <source>
        <dbReference type="Proteomes" id="UP000800040"/>
    </source>
</evidence>
<dbReference type="AlphaFoldDB" id="A0A6A5KN54"/>
<reference evidence="2" key="1">
    <citation type="submission" date="2020-01" db="EMBL/GenBank/DDBJ databases">
        <authorList>
            <consortium name="DOE Joint Genome Institute"/>
            <person name="Haridas S."/>
            <person name="Albert R."/>
            <person name="Binder M."/>
            <person name="Bloem J."/>
            <person name="Labutti K."/>
            <person name="Salamov A."/>
            <person name="Andreopoulos B."/>
            <person name="Baker S.E."/>
            <person name="Barry K."/>
            <person name="Bills G."/>
            <person name="Bluhm B.H."/>
            <person name="Cannon C."/>
            <person name="Castanera R."/>
            <person name="Culley D.E."/>
            <person name="Daum C."/>
            <person name="Ezra D."/>
            <person name="Gonzalez J.B."/>
            <person name="Henrissat B."/>
            <person name="Kuo A."/>
            <person name="Liang C."/>
            <person name="Lipzen A."/>
            <person name="Lutzoni F."/>
            <person name="Magnuson J."/>
            <person name="Mondo S."/>
            <person name="Nolan M."/>
            <person name="Ohm R."/>
            <person name="Pangilinan J."/>
            <person name="Park H.-J."/>
            <person name="Ramirez L."/>
            <person name="Alfaro M."/>
            <person name="Sun H."/>
            <person name="Tritt A."/>
            <person name="Yoshinaga Y."/>
            <person name="Zwiers L.-H."/>
            <person name="Turgeon B.G."/>
            <person name="Goodwin S.B."/>
            <person name="Spatafora J.W."/>
            <person name="Crous P.W."/>
            <person name="Grigoriev I.V."/>
        </authorList>
    </citation>
    <scope>NUCLEOTIDE SEQUENCE</scope>
    <source>
        <strain evidence="2">P77</strain>
    </source>
</reference>
<keyword evidence="3" id="KW-1185">Reference proteome</keyword>
<name>A0A6A5KN54_9PLEO</name>
<accession>A0A6A5KN54</accession>
<sequence>MLDTFHPYRAPASRPRILQISVSQTPDGRISSATGKVVRKKRMDRHKIHIQFSSNKADKETSRRYQHGCCEPNGGWKGLTSNNQSKDIKDNEGIIPLMHPKEDIYATGLLFQEHTDHIIDEILSEVEKCEGVRSDLRFRVEAPRTSRGSQNWKKPSKLVQRPRL</sequence>
<organism evidence="2 3">
    <name type="scientific">Decorospora gaudefroyi</name>
    <dbReference type="NCBI Taxonomy" id="184978"/>
    <lineage>
        <taxon>Eukaryota</taxon>
        <taxon>Fungi</taxon>
        <taxon>Dikarya</taxon>
        <taxon>Ascomycota</taxon>
        <taxon>Pezizomycotina</taxon>
        <taxon>Dothideomycetes</taxon>
        <taxon>Pleosporomycetidae</taxon>
        <taxon>Pleosporales</taxon>
        <taxon>Pleosporineae</taxon>
        <taxon>Pleosporaceae</taxon>
        <taxon>Decorospora</taxon>
    </lineage>
</organism>
<feature type="compositionally biased region" description="Basic residues" evidence="1">
    <location>
        <begin position="154"/>
        <end position="164"/>
    </location>
</feature>
<protein>
    <submittedName>
        <fullName evidence="2">Uncharacterized protein</fullName>
    </submittedName>
</protein>
<proteinExistence type="predicted"/>
<feature type="region of interest" description="Disordered" evidence="1">
    <location>
        <begin position="142"/>
        <end position="164"/>
    </location>
</feature>
<dbReference type="Proteomes" id="UP000800040">
    <property type="component" value="Unassembled WGS sequence"/>
</dbReference>
<evidence type="ECO:0000256" key="1">
    <source>
        <dbReference type="SAM" id="MobiDB-lite"/>
    </source>
</evidence>
<gene>
    <name evidence="2" type="ORF">BDW02DRAFT_313891</name>
</gene>